<proteinExistence type="predicted"/>
<organism evidence="2 3">
    <name type="scientific">Hibiscus sabdariffa</name>
    <name type="common">roselle</name>
    <dbReference type="NCBI Taxonomy" id="183260"/>
    <lineage>
        <taxon>Eukaryota</taxon>
        <taxon>Viridiplantae</taxon>
        <taxon>Streptophyta</taxon>
        <taxon>Embryophyta</taxon>
        <taxon>Tracheophyta</taxon>
        <taxon>Spermatophyta</taxon>
        <taxon>Magnoliopsida</taxon>
        <taxon>eudicotyledons</taxon>
        <taxon>Gunneridae</taxon>
        <taxon>Pentapetalae</taxon>
        <taxon>rosids</taxon>
        <taxon>malvids</taxon>
        <taxon>Malvales</taxon>
        <taxon>Malvaceae</taxon>
        <taxon>Malvoideae</taxon>
        <taxon>Hibiscus</taxon>
    </lineage>
</organism>
<sequence length="253" mass="28175">MRVGKKACHYCSTGEINREKVILAKLELTSEFEPEAFLSFLLLAKKCAKQENISLIELLLTYLYDIVKLPLLLLLSKLLYLNPLSSGKPSLVLMTDLARAVGRELTMDVREIYSTGGSREVGIGEHSSWVPELSLSVFRLVYPYGISNELFQCLPDWLLLQDPSVKGLESMNLLECGIRTIRYQSKVVLGAMASSKVTDPRPSDDQPKKRSKSREHVALETGVVELKLNVADGEAILTQLLMAEPPLSSFDAF</sequence>
<gene>
    <name evidence="2" type="ORF">V6N11_030936</name>
</gene>
<evidence type="ECO:0000313" key="2">
    <source>
        <dbReference type="EMBL" id="KAK8978890.1"/>
    </source>
</evidence>
<accession>A0ABR2NRU9</accession>
<reference evidence="2 3" key="1">
    <citation type="journal article" date="2024" name="G3 (Bethesda)">
        <title>Genome assembly of Hibiscus sabdariffa L. provides insights into metabolisms of medicinal natural products.</title>
        <authorList>
            <person name="Kim T."/>
        </authorList>
    </citation>
    <scope>NUCLEOTIDE SEQUENCE [LARGE SCALE GENOMIC DNA]</scope>
    <source>
        <strain evidence="2">TK-2024</strain>
        <tissue evidence="2">Old leaves</tissue>
    </source>
</reference>
<dbReference type="Proteomes" id="UP001396334">
    <property type="component" value="Unassembled WGS sequence"/>
</dbReference>
<dbReference type="EMBL" id="JBBPBN010000106">
    <property type="protein sequence ID" value="KAK8978890.1"/>
    <property type="molecule type" value="Genomic_DNA"/>
</dbReference>
<protein>
    <submittedName>
        <fullName evidence="2">Uncharacterized protein</fullName>
    </submittedName>
</protein>
<feature type="compositionally biased region" description="Basic and acidic residues" evidence="1">
    <location>
        <begin position="198"/>
        <end position="215"/>
    </location>
</feature>
<name>A0ABR2NRU9_9ROSI</name>
<keyword evidence="3" id="KW-1185">Reference proteome</keyword>
<evidence type="ECO:0000313" key="3">
    <source>
        <dbReference type="Proteomes" id="UP001396334"/>
    </source>
</evidence>
<evidence type="ECO:0000256" key="1">
    <source>
        <dbReference type="SAM" id="MobiDB-lite"/>
    </source>
</evidence>
<comment type="caution">
    <text evidence="2">The sequence shown here is derived from an EMBL/GenBank/DDBJ whole genome shotgun (WGS) entry which is preliminary data.</text>
</comment>
<feature type="region of interest" description="Disordered" evidence="1">
    <location>
        <begin position="194"/>
        <end position="215"/>
    </location>
</feature>